<name>A0ACB8AFM1_9AGAM</name>
<dbReference type="Proteomes" id="UP000790377">
    <property type="component" value="Unassembled WGS sequence"/>
</dbReference>
<evidence type="ECO:0000313" key="2">
    <source>
        <dbReference type="Proteomes" id="UP000790377"/>
    </source>
</evidence>
<proteinExistence type="predicted"/>
<keyword evidence="2" id="KW-1185">Reference proteome</keyword>
<sequence>MMVVGLKLMLFTALCAVLQLIQASSHATEKCYHKSLPDFPPSGDNRTIPWGQPSMRLSNGSTCCSSLDQVRAGIDDIDAQLLALLSQRAAYVREATRFKATLDTVDVPSRDQEVIQGAEANATRYHLPQTIAREVFTAIINASVPFEDCVFNAFDE</sequence>
<reference evidence="1" key="1">
    <citation type="journal article" date="2021" name="New Phytol.">
        <title>Evolutionary innovations through gain and loss of genes in the ectomycorrhizal Boletales.</title>
        <authorList>
            <person name="Wu G."/>
            <person name="Miyauchi S."/>
            <person name="Morin E."/>
            <person name="Kuo A."/>
            <person name="Drula E."/>
            <person name="Varga T."/>
            <person name="Kohler A."/>
            <person name="Feng B."/>
            <person name="Cao Y."/>
            <person name="Lipzen A."/>
            <person name="Daum C."/>
            <person name="Hundley H."/>
            <person name="Pangilinan J."/>
            <person name="Johnson J."/>
            <person name="Barry K."/>
            <person name="LaButti K."/>
            <person name="Ng V."/>
            <person name="Ahrendt S."/>
            <person name="Min B."/>
            <person name="Choi I.G."/>
            <person name="Park H."/>
            <person name="Plett J.M."/>
            <person name="Magnuson J."/>
            <person name="Spatafora J.W."/>
            <person name="Nagy L.G."/>
            <person name="Henrissat B."/>
            <person name="Grigoriev I.V."/>
            <person name="Yang Z.L."/>
            <person name="Xu J."/>
            <person name="Martin F.M."/>
        </authorList>
    </citation>
    <scope>NUCLEOTIDE SEQUENCE</scope>
    <source>
        <strain evidence="1">ATCC 28755</strain>
    </source>
</reference>
<organism evidence="1 2">
    <name type="scientific">Hygrophoropsis aurantiaca</name>
    <dbReference type="NCBI Taxonomy" id="72124"/>
    <lineage>
        <taxon>Eukaryota</taxon>
        <taxon>Fungi</taxon>
        <taxon>Dikarya</taxon>
        <taxon>Basidiomycota</taxon>
        <taxon>Agaricomycotina</taxon>
        <taxon>Agaricomycetes</taxon>
        <taxon>Agaricomycetidae</taxon>
        <taxon>Boletales</taxon>
        <taxon>Coniophorineae</taxon>
        <taxon>Hygrophoropsidaceae</taxon>
        <taxon>Hygrophoropsis</taxon>
    </lineage>
</organism>
<protein>
    <submittedName>
        <fullName evidence="1">Chorismate mutase</fullName>
    </submittedName>
</protein>
<evidence type="ECO:0000313" key="1">
    <source>
        <dbReference type="EMBL" id="KAH7911327.1"/>
    </source>
</evidence>
<accession>A0ACB8AFM1</accession>
<dbReference type="EMBL" id="MU267682">
    <property type="protein sequence ID" value="KAH7911327.1"/>
    <property type="molecule type" value="Genomic_DNA"/>
</dbReference>
<comment type="caution">
    <text evidence="1">The sequence shown here is derived from an EMBL/GenBank/DDBJ whole genome shotgun (WGS) entry which is preliminary data.</text>
</comment>
<gene>
    <name evidence="1" type="ORF">BJ138DRAFT_1150957</name>
</gene>